<dbReference type="InterPro" id="IPR051462">
    <property type="entry name" value="CBS_domain-containing"/>
</dbReference>
<proteinExistence type="predicted"/>
<organism evidence="4 5">
    <name type="scientific">Chlamydomonas eustigma</name>
    <dbReference type="NCBI Taxonomy" id="1157962"/>
    <lineage>
        <taxon>Eukaryota</taxon>
        <taxon>Viridiplantae</taxon>
        <taxon>Chlorophyta</taxon>
        <taxon>core chlorophytes</taxon>
        <taxon>Chlorophyceae</taxon>
        <taxon>CS clade</taxon>
        <taxon>Chlamydomonadales</taxon>
        <taxon>Chlamydomonadaceae</taxon>
        <taxon>Chlamydomonas</taxon>
    </lineage>
</organism>
<dbReference type="Proteomes" id="UP000232323">
    <property type="component" value="Unassembled WGS sequence"/>
</dbReference>
<evidence type="ECO:0000259" key="3">
    <source>
        <dbReference type="PROSITE" id="PS51371"/>
    </source>
</evidence>
<evidence type="ECO:0000256" key="2">
    <source>
        <dbReference type="PROSITE-ProRule" id="PRU00703"/>
    </source>
</evidence>
<accession>A0A250X7G8</accession>
<sequence length="156" mass="17106">MTSSKFQPIITCLPEDSLDHALELLVQHRVTGLPVIDSQGKVVGVVSDFDLLALDTFGRTNATELFPETDQTWQAFKQVKSVLAKGTGKIVSDVMTEEPIVVTPDTNINDATSILLHKKIRRLPVVDSEGRLIGLLSRRDIIKAALEVRKGNSNDS</sequence>
<dbReference type="PANTHER" id="PTHR48108:SF6">
    <property type="entry name" value="CBS DOMAIN-CONTAINING PROTEIN CBSX1, CHLOROPLASTIC"/>
    <property type="match status" value="1"/>
</dbReference>
<dbReference type="SUPFAM" id="SSF54631">
    <property type="entry name" value="CBS-domain pair"/>
    <property type="match status" value="1"/>
</dbReference>
<dbReference type="STRING" id="1157962.A0A250X7G8"/>
<dbReference type="OrthoDB" id="418595at2759"/>
<feature type="domain" description="CBS" evidence="3">
    <location>
        <begin position="1"/>
        <end position="63"/>
    </location>
</feature>
<name>A0A250X7G8_9CHLO</name>
<protein>
    <recommendedName>
        <fullName evidence="3">CBS domain-containing protein</fullName>
    </recommendedName>
</protein>
<dbReference type="EMBL" id="BEGY01000038">
    <property type="protein sequence ID" value="GAX78996.1"/>
    <property type="molecule type" value="Genomic_DNA"/>
</dbReference>
<feature type="domain" description="CBS" evidence="3">
    <location>
        <begin position="95"/>
        <end position="156"/>
    </location>
</feature>
<reference evidence="4 5" key="1">
    <citation type="submission" date="2017-08" db="EMBL/GenBank/DDBJ databases">
        <title>Acidophilic green algal genome provides insights into adaptation to an acidic environment.</title>
        <authorList>
            <person name="Hirooka S."/>
            <person name="Hirose Y."/>
            <person name="Kanesaki Y."/>
            <person name="Higuchi S."/>
            <person name="Fujiwara T."/>
            <person name="Onuma R."/>
            <person name="Era A."/>
            <person name="Ohbayashi R."/>
            <person name="Uzuka A."/>
            <person name="Nozaki H."/>
            <person name="Yoshikawa H."/>
            <person name="Miyagishima S.Y."/>
        </authorList>
    </citation>
    <scope>NUCLEOTIDE SEQUENCE [LARGE SCALE GENOMIC DNA]</scope>
    <source>
        <strain evidence="4 5">NIES-2499</strain>
    </source>
</reference>
<evidence type="ECO:0000313" key="5">
    <source>
        <dbReference type="Proteomes" id="UP000232323"/>
    </source>
</evidence>
<keyword evidence="5" id="KW-1185">Reference proteome</keyword>
<dbReference type="Pfam" id="PF00571">
    <property type="entry name" value="CBS"/>
    <property type="match status" value="2"/>
</dbReference>
<dbReference type="InterPro" id="IPR046342">
    <property type="entry name" value="CBS_dom_sf"/>
</dbReference>
<evidence type="ECO:0000313" key="4">
    <source>
        <dbReference type="EMBL" id="GAX78996.1"/>
    </source>
</evidence>
<dbReference type="PROSITE" id="PS51371">
    <property type="entry name" value="CBS"/>
    <property type="match status" value="2"/>
</dbReference>
<comment type="caution">
    <text evidence="4">The sequence shown here is derived from an EMBL/GenBank/DDBJ whole genome shotgun (WGS) entry which is preliminary data.</text>
</comment>
<gene>
    <name evidence="4" type="ORF">CEUSTIGMA_g6436.t1</name>
</gene>
<keyword evidence="2" id="KW-0129">CBS domain</keyword>
<keyword evidence="1" id="KW-0677">Repeat</keyword>
<dbReference type="InterPro" id="IPR000644">
    <property type="entry name" value="CBS_dom"/>
</dbReference>
<dbReference type="Gene3D" id="3.10.580.10">
    <property type="entry name" value="CBS-domain"/>
    <property type="match status" value="1"/>
</dbReference>
<dbReference type="PANTHER" id="PTHR48108">
    <property type="entry name" value="CBS DOMAIN-CONTAINING PROTEIN CBSX2, CHLOROPLASTIC"/>
    <property type="match status" value="1"/>
</dbReference>
<dbReference type="AlphaFoldDB" id="A0A250X7G8"/>
<evidence type="ECO:0000256" key="1">
    <source>
        <dbReference type="ARBA" id="ARBA00022737"/>
    </source>
</evidence>
<dbReference type="SMART" id="SM00116">
    <property type="entry name" value="CBS"/>
    <property type="match status" value="2"/>
</dbReference>